<dbReference type="Proteomes" id="UP000002010">
    <property type="component" value="Chromosome"/>
</dbReference>
<organism evidence="1 2">
    <name type="scientific">Laribacter hongkongensis (strain HLHK9)</name>
    <dbReference type="NCBI Taxonomy" id="557598"/>
    <lineage>
        <taxon>Bacteria</taxon>
        <taxon>Pseudomonadati</taxon>
        <taxon>Pseudomonadota</taxon>
        <taxon>Betaproteobacteria</taxon>
        <taxon>Neisseriales</taxon>
        <taxon>Aquaspirillaceae</taxon>
        <taxon>Laribacter</taxon>
    </lineage>
</organism>
<gene>
    <name evidence="1" type="ordered locus">LHK_00776</name>
</gene>
<dbReference type="AlphaFoldDB" id="C1D4H5"/>
<reference evidence="1 2" key="1">
    <citation type="journal article" date="2009" name="PLoS Genet.">
        <title>The complete genome and proteome of Laribacter hongkongensis reveal potential mechanisms for adaptations to different temperatures and habitats.</title>
        <authorList>
            <person name="Woo P.C."/>
            <person name="Lau S.K."/>
            <person name="Tse H."/>
            <person name="Teng J.L."/>
            <person name="Curreem S.O."/>
            <person name="Tsang A.K."/>
            <person name="Fan R.Y."/>
            <person name="Wong G.K."/>
            <person name="Huang Y."/>
            <person name="Loman N.J."/>
            <person name="Snyder L.A."/>
            <person name="Cai J.J."/>
            <person name="Huang J.D."/>
            <person name="Mak W."/>
            <person name="Pallen M.J."/>
            <person name="Lok S."/>
            <person name="Yuen K.Y."/>
        </authorList>
    </citation>
    <scope>NUCLEOTIDE SEQUENCE [LARGE SCALE GENOMIC DNA]</scope>
    <source>
        <strain evidence="1 2">HLHK9</strain>
    </source>
</reference>
<accession>C1D4H5</accession>
<dbReference type="STRING" id="557598.LHK_00776"/>
<sequence length="61" mass="7152">MYRASRRRRLSGSDDKLIRQNFPNHFIRKPAGLLAFLFLKKTDQAQTAQIIMKSNQSMIDQ</sequence>
<dbReference type="HOGENOM" id="CLU_2916901_0_0_4"/>
<evidence type="ECO:0000313" key="1">
    <source>
        <dbReference type="EMBL" id="ACO73769.1"/>
    </source>
</evidence>
<protein>
    <submittedName>
        <fullName evidence="1">Uncharacterized protein</fullName>
    </submittedName>
</protein>
<evidence type="ECO:0000313" key="2">
    <source>
        <dbReference type="Proteomes" id="UP000002010"/>
    </source>
</evidence>
<dbReference type="KEGG" id="lhk:LHK_00776"/>
<keyword evidence="2" id="KW-1185">Reference proteome</keyword>
<name>C1D4H5_LARHH</name>
<dbReference type="EMBL" id="CP001154">
    <property type="protein sequence ID" value="ACO73769.1"/>
    <property type="molecule type" value="Genomic_DNA"/>
</dbReference>
<proteinExistence type="predicted"/>